<feature type="transmembrane region" description="Helical" evidence="1">
    <location>
        <begin position="37"/>
        <end position="56"/>
    </location>
</feature>
<proteinExistence type="predicted"/>
<organism evidence="2 3">
    <name type="scientific">Helicobacter didelphidarum</name>
    <dbReference type="NCBI Taxonomy" id="2040648"/>
    <lineage>
        <taxon>Bacteria</taxon>
        <taxon>Pseudomonadati</taxon>
        <taxon>Campylobacterota</taxon>
        <taxon>Epsilonproteobacteria</taxon>
        <taxon>Campylobacterales</taxon>
        <taxon>Helicobacteraceae</taxon>
        <taxon>Helicobacter</taxon>
    </lineage>
</organism>
<protein>
    <submittedName>
        <fullName evidence="2">Uncharacterized protein</fullName>
    </submittedName>
</protein>
<dbReference type="EMBL" id="NXLQ01000032">
    <property type="protein sequence ID" value="RDU62399.1"/>
    <property type="molecule type" value="Genomic_DNA"/>
</dbReference>
<sequence>MVSLKLLNSREIFIISVLHIAIFVNILLYFITDNHLMIYILILLCIVMGSYIFYLFSRLIKINMKNEIIGFVIFGLLMFISLLSYGIYYIAF</sequence>
<keyword evidence="1" id="KW-0812">Transmembrane</keyword>
<evidence type="ECO:0000313" key="3">
    <source>
        <dbReference type="Proteomes" id="UP000256379"/>
    </source>
</evidence>
<reference evidence="2 3" key="1">
    <citation type="submission" date="2018-04" db="EMBL/GenBank/DDBJ databases">
        <title>Novel Campyloabacter and Helicobacter Species and Strains.</title>
        <authorList>
            <person name="Mannion A.J."/>
            <person name="Shen Z."/>
            <person name="Fox J.G."/>
        </authorList>
    </citation>
    <scope>NUCLEOTIDE SEQUENCE [LARGE SCALE GENOMIC DNA]</scope>
    <source>
        <strain evidence="2 3">MIT 17-337</strain>
    </source>
</reference>
<gene>
    <name evidence="2" type="ORF">CQA53_09335</name>
</gene>
<comment type="caution">
    <text evidence="2">The sequence shown here is derived from an EMBL/GenBank/DDBJ whole genome shotgun (WGS) entry which is preliminary data.</text>
</comment>
<keyword evidence="3" id="KW-1185">Reference proteome</keyword>
<feature type="transmembrane region" description="Helical" evidence="1">
    <location>
        <begin position="68"/>
        <end position="91"/>
    </location>
</feature>
<name>A0A3D8IB61_9HELI</name>
<accession>A0A3D8IB61</accession>
<dbReference type="Proteomes" id="UP000256379">
    <property type="component" value="Unassembled WGS sequence"/>
</dbReference>
<evidence type="ECO:0000313" key="2">
    <source>
        <dbReference type="EMBL" id="RDU62399.1"/>
    </source>
</evidence>
<dbReference type="AlphaFoldDB" id="A0A3D8IB61"/>
<feature type="transmembrane region" description="Helical" evidence="1">
    <location>
        <begin position="12"/>
        <end position="31"/>
    </location>
</feature>
<keyword evidence="1" id="KW-1133">Transmembrane helix</keyword>
<evidence type="ECO:0000256" key="1">
    <source>
        <dbReference type="SAM" id="Phobius"/>
    </source>
</evidence>
<keyword evidence="1" id="KW-0472">Membrane</keyword>